<dbReference type="AlphaFoldDB" id="A0A1Y1VBB7"/>
<gene>
    <name evidence="2" type="ORF">BCR36DRAFT_411754</name>
</gene>
<proteinExistence type="predicted"/>
<evidence type="ECO:0008006" key="4">
    <source>
        <dbReference type="Google" id="ProtNLM"/>
    </source>
</evidence>
<sequence>MKRKNPEEIVTKLSSKKKPIYENCSVYTIDGKLLFRCNRKKINWYLSKELAENIEPKTGEDIAIRLKFVAKGKSHSDTLWGTEDRVNQCCVCGSLDHLNLHHVFPYVYRKWCPELIKSHTHHDILPLCTLCHSKYEIHAQKLKDAIVKIFNMPLENRGYIEYPNNRPVIKAANALKWHSEKIPEERKIQLFKTVNDFFEERKMAQNMTKEDMIEQALILPTLEKSENFLEHGEYVIKQILSISRKDHHCFCTTDHQTCPCKGQKSIEEVCNQALIPCTTENKGKKEVSSLNENKQEKKKGKNKIKEDDINKDKDTGNKEKEEDESLILLHYTPSSETNKEEPNGCSIETDLKIINTYVNQCCGDTCHCQCQRLPMPEKITKEIYKPEGFDLQPIPTTTHSDKNGSNTKVSIVSNDVEEEEELLLSNSILTTEKKSHKDLTPEEKEKQKNSMLERFIKMWRKHFLFYTKPRFLSVSWQFYFLYFTWRRAYYLLFYVTTTTINETF</sequence>
<keyword evidence="3" id="KW-1185">Reference proteome</keyword>
<organism evidence="2 3">
    <name type="scientific">Piromyces finnis</name>
    <dbReference type="NCBI Taxonomy" id="1754191"/>
    <lineage>
        <taxon>Eukaryota</taxon>
        <taxon>Fungi</taxon>
        <taxon>Fungi incertae sedis</taxon>
        <taxon>Chytridiomycota</taxon>
        <taxon>Chytridiomycota incertae sedis</taxon>
        <taxon>Neocallimastigomycetes</taxon>
        <taxon>Neocallimastigales</taxon>
        <taxon>Neocallimastigaceae</taxon>
        <taxon>Piromyces</taxon>
    </lineage>
</organism>
<dbReference type="OrthoDB" id="5511684at2759"/>
<evidence type="ECO:0000256" key="1">
    <source>
        <dbReference type="SAM" id="MobiDB-lite"/>
    </source>
</evidence>
<protein>
    <recommendedName>
        <fullName evidence="4">HNH domain-containing protein</fullName>
    </recommendedName>
</protein>
<dbReference type="EMBL" id="MCFH01000017">
    <property type="protein sequence ID" value="ORX51783.1"/>
    <property type="molecule type" value="Genomic_DNA"/>
</dbReference>
<reference evidence="2 3" key="2">
    <citation type="submission" date="2016-08" db="EMBL/GenBank/DDBJ databases">
        <title>Pervasive Adenine N6-methylation of Active Genes in Fungi.</title>
        <authorList>
            <consortium name="DOE Joint Genome Institute"/>
            <person name="Mondo S.J."/>
            <person name="Dannebaum R.O."/>
            <person name="Kuo R.C."/>
            <person name="Labutti K."/>
            <person name="Haridas S."/>
            <person name="Kuo A."/>
            <person name="Salamov A."/>
            <person name="Ahrendt S.R."/>
            <person name="Lipzen A."/>
            <person name="Sullivan W."/>
            <person name="Andreopoulos W.B."/>
            <person name="Clum A."/>
            <person name="Lindquist E."/>
            <person name="Daum C."/>
            <person name="Ramamoorthy G.K."/>
            <person name="Gryganskyi A."/>
            <person name="Culley D."/>
            <person name="Magnuson J.K."/>
            <person name="James T.Y."/>
            <person name="O'Malley M.A."/>
            <person name="Stajich J.E."/>
            <person name="Spatafora J.W."/>
            <person name="Visel A."/>
            <person name="Grigoriev I.V."/>
        </authorList>
    </citation>
    <scope>NUCLEOTIDE SEQUENCE [LARGE SCALE GENOMIC DNA]</scope>
    <source>
        <strain evidence="3">finn</strain>
    </source>
</reference>
<accession>A0A1Y1VBB7</accession>
<comment type="caution">
    <text evidence="2">The sequence shown here is derived from an EMBL/GenBank/DDBJ whole genome shotgun (WGS) entry which is preliminary data.</text>
</comment>
<dbReference type="STRING" id="1754191.A0A1Y1VBB7"/>
<feature type="compositionally biased region" description="Basic and acidic residues" evidence="1">
    <location>
        <begin position="303"/>
        <end position="320"/>
    </location>
</feature>
<evidence type="ECO:0000313" key="2">
    <source>
        <dbReference type="EMBL" id="ORX51783.1"/>
    </source>
</evidence>
<evidence type="ECO:0000313" key="3">
    <source>
        <dbReference type="Proteomes" id="UP000193719"/>
    </source>
</evidence>
<name>A0A1Y1VBB7_9FUNG</name>
<dbReference type="Proteomes" id="UP000193719">
    <property type="component" value="Unassembled WGS sequence"/>
</dbReference>
<reference evidence="2 3" key="1">
    <citation type="submission" date="2016-08" db="EMBL/GenBank/DDBJ databases">
        <title>Genomes of anaerobic fungi encode conserved fungal cellulosomes for biomass hydrolysis.</title>
        <authorList>
            <consortium name="DOE Joint Genome Institute"/>
            <person name="Haitjema C.H."/>
            <person name="Gilmore S.P."/>
            <person name="Henske J.K."/>
            <person name="Solomon K.V."/>
            <person name="De Groot R."/>
            <person name="Kuo A."/>
            <person name="Mondo S.J."/>
            <person name="Salamov A.A."/>
            <person name="Labutti K."/>
            <person name="Zhao Z."/>
            <person name="Chiniquy J."/>
            <person name="Barry K."/>
            <person name="Brewer H.M."/>
            <person name="Purvine S.O."/>
            <person name="Wright A.T."/>
            <person name="Boxma B."/>
            <person name="Van Alen T."/>
            <person name="Hackstein J.H."/>
            <person name="Baker S.E."/>
            <person name="Grigoriev I.V."/>
            <person name="O'Malley M.A."/>
        </authorList>
    </citation>
    <scope>NUCLEOTIDE SEQUENCE [LARGE SCALE GENOMIC DNA]</scope>
    <source>
        <strain evidence="3">finn</strain>
    </source>
</reference>
<feature type="region of interest" description="Disordered" evidence="1">
    <location>
        <begin position="285"/>
        <end position="344"/>
    </location>
</feature>